<accession>A0A7W4UIF8</accession>
<reference evidence="4 5" key="2">
    <citation type="submission" date="2020-08" db="EMBL/GenBank/DDBJ databases">
        <authorList>
            <person name="Partida-Martinez L."/>
            <person name="Huntemann M."/>
            <person name="Clum A."/>
            <person name="Wang J."/>
            <person name="Palaniappan K."/>
            <person name="Ritter S."/>
            <person name="Chen I.-M."/>
            <person name="Stamatis D."/>
            <person name="Reddy T."/>
            <person name="O'Malley R."/>
            <person name="Daum C."/>
            <person name="Shapiro N."/>
            <person name="Ivanova N."/>
            <person name="Kyrpides N."/>
            <person name="Woyke T."/>
        </authorList>
    </citation>
    <scope>NUCLEOTIDE SEQUENCE [LARGE SCALE GENOMIC DNA]</scope>
    <source>
        <strain evidence="4 5">RAS26</strain>
    </source>
</reference>
<dbReference type="EMBL" id="JACHVX010000005">
    <property type="protein sequence ID" value="MBB2924424.1"/>
    <property type="molecule type" value="Genomic_DNA"/>
</dbReference>
<dbReference type="Proteomes" id="UP000518206">
    <property type="component" value="Unassembled WGS sequence"/>
</dbReference>
<feature type="domain" description="N-acetyltransferase" evidence="3">
    <location>
        <begin position="13"/>
        <end position="155"/>
    </location>
</feature>
<proteinExistence type="predicted"/>
<dbReference type="PANTHER" id="PTHR43877">
    <property type="entry name" value="AMINOALKYLPHOSPHONATE N-ACETYLTRANSFERASE-RELATED-RELATED"/>
    <property type="match status" value="1"/>
</dbReference>
<dbReference type="Pfam" id="PF13508">
    <property type="entry name" value="Acetyltransf_7"/>
    <property type="match status" value="1"/>
</dbReference>
<evidence type="ECO:0000256" key="2">
    <source>
        <dbReference type="ARBA" id="ARBA00023315"/>
    </source>
</evidence>
<reference evidence="4 5" key="1">
    <citation type="submission" date="2020-08" db="EMBL/GenBank/DDBJ databases">
        <title>The Agave Microbiome: Exploring the role of microbial communities in plant adaptations to desert environments.</title>
        <authorList>
            <person name="Partida-Martinez L.P."/>
        </authorList>
    </citation>
    <scope>NUCLEOTIDE SEQUENCE [LARGE SCALE GENOMIC DNA]</scope>
    <source>
        <strain evidence="4 5">RAS26</strain>
    </source>
</reference>
<dbReference type="CDD" id="cd04301">
    <property type="entry name" value="NAT_SF"/>
    <property type="match status" value="1"/>
</dbReference>
<dbReference type="GO" id="GO:0016747">
    <property type="term" value="F:acyltransferase activity, transferring groups other than amino-acyl groups"/>
    <property type="evidence" value="ECO:0007669"/>
    <property type="project" value="InterPro"/>
</dbReference>
<evidence type="ECO:0000256" key="1">
    <source>
        <dbReference type="ARBA" id="ARBA00022679"/>
    </source>
</evidence>
<gene>
    <name evidence="4" type="ORF">FHR80_003357</name>
</gene>
<comment type="caution">
    <text evidence="4">The sequence shown here is derived from an EMBL/GenBank/DDBJ whole genome shotgun (WGS) entry which is preliminary data.</text>
</comment>
<keyword evidence="1 4" id="KW-0808">Transferase</keyword>
<evidence type="ECO:0000313" key="4">
    <source>
        <dbReference type="EMBL" id="MBB2924424.1"/>
    </source>
</evidence>
<protein>
    <submittedName>
        <fullName evidence="4">GNAT superfamily N-acetyltransferase</fullName>
    </submittedName>
</protein>
<dbReference type="InterPro" id="IPR016181">
    <property type="entry name" value="Acyl_CoA_acyltransferase"/>
</dbReference>
<organism evidence="4 5">
    <name type="scientific">Cellulomonas cellasea</name>
    <dbReference type="NCBI Taxonomy" id="43670"/>
    <lineage>
        <taxon>Bacteria</taxon>
        <taxon>Bacillati</taxon>
        <taxon>Actinomycetota</taxon>
        <taxon>Actinomycetes</taxon>
        <taxon>Micrococcales</taxon>
        <taxon>Cellulomonadaceae</taxon>
        <taxon>Cellulomonas</taxon>
    </lineage>
</organism>
<name>A0A7W4UIF8_9CELL</name>
<dbReference type="AlphaFoldDB" id="A0A7W4UIF8"/>
<dbReference type="PROSITE" id="PS51186">
    <property type="entry name" value="GNAT"/>
    <property type="match status" value="1"/>
</dbReference>
<keyword evidence="2" id="KW-0012">Acyltransferase</keyword>
<sequence>MSDAAPSGTGPALVVRGAEPRDLAAVTALVRELATSFVPDADRVAAGFADLLASTVAGGAHGRLTVAEQGGRVVGYCLAATHTTLHANGPAVWVEELCVDAARRGRGVGSALMAEVEAWAARRGAVVVALATRRAGAFYAGLGYEESAAYLRKVL</sequence>
<evidence type="ECO:0000313" key="5">
    <source>
        <dbReference type="Proteomes" id="UP000518206"/>
    </source>
</evidence>
<dbReference type="InterPro" id="IPR050832">
    <property type="entry name" value="Bact_Acetyltransf"/>
</dbReference>
<evidence type="ECO:0000259" key="3">
    <source>
        <dbReference type="PROSITE" id="PS51186"/>
    </source>
</evidence>
<dbReference type="InterPro" id="IPR000182">
    <property type="entry name" value="GNAT_dom"/>
</dbReference>
<dbReference type="RefSeq" id="WP_183297225.1">
    <property type="nucleotide sequence ID" value="NZ_JACHVX010000005.1"/>
</dbReference>
<dbReference type="Gene3D" id="3.40.630.30">
    <property type="match status" value="1"/>
</dbReference>
<dbReference type="SUPFAM" id="SSF55729">
    <property type="entry name" value="Acyl-CoA N-acyltransferases (Nat)"/>
    <property type="match status" value="1"/>
</dbReference>